<protein>
    <submittedName>
        <fullName evidence="2">Uncharacterized protein</fullName>
    </submittedName>
</protein>
<dbReference type="Proteomes" id="UP000320496">
    <property type="component" value="Chromosome"/>
</dbReference>
<gene>
    <name evidence="2" type="ORF">Mal4_08860</name>
</gene>
<keyword evidence="3" id="KW-1185">Reference proteome</keyword>
<dbReference type="EMBL" id="CP036275">
    <property type="protein sequence ID" value="QDU36599.1"/>
    <property type="molecule type" value="Genomic_DNA"/>
</dbReference>
<accession>A0A517Z2B9</accession>
<reference evidence="2 3" key="1">
    <citation type="submission" date="2019-02" db="EMBL/GenBank/DDBJ databases">
        <title>Deep-cultivation of Planctomycetes and their phenomic and genomic characterization uncovers novel biology.</title>
        <authorList>
            <person name="Wiegand S."/>
            <person name="Jogler M."/>
            <person name="Boedeker C."/>
            <person name="Pinto D."/>
            <person name="Vollmers J."/>
            <person name="Rivas-Marin E."/>
            <person name="Kohn T."/>
            <person name="Peeters S.H."/>
            <person name="Heuer A."/>
            <person name="Rast P."/>
            <person name="Oberbeckmann S."/>
            <person name="Bunk B."/>
            <person name="Jeske O."/>
            <person name="Meyerdierks A."/>
            <person name="Storesund J.E."/>
            <person name="Kallscheuer N."/>
            <person name="Luecker S."/>
            <person name="Lage O.M."/>
            <person name="Pohl T."/>
            <person name="Merkel B.J."/>
            <person name="Hornburger P."/>
            <person name="Mueller R.-W."/>
            <person name="Bruemmer F."/>
            <person name="Labrenz M."/>
            <person name="Spormann A.M."/>
            <person name="Op den Camp H."/>
            <person name="Overmann J."/>
            <person name="Amann R."/>
            <person name="Jetten M.S.M."/>
            <person name="Mascher T."/>
            <person name="Medema M.H."/>
            <person name="Devos D.P."/>
            <person name="Kaster A.-K."/>
            <person name="Ovreas L."/>
            <person name="Rohde M."/>
            <person name="Galperin M.Y."/>
            <person name="Jogler C."/>
        </authorList>
    </citation>
    <scope>NUCLEOTIDE SEQUENCE [LARGE SCALE GENOMIC DNA]</scope>
    <source>
        <strain evidence="2 3">Mal4</strain>
    </source>
</reference>
<sequence>MFFGTGWSSVASFALRAPATAPRLHSLHDGRQECLPHRGVPRLSRRRQVAQTHDVSGGAATGRRVQPHKPDRSTEYVAIACCHTWRQAEPALRPYEASPRPAIAGPTDLAEASATIWSFLRVSYENRRRPGGQRFRGLHGCHCWLCPAVRTSFDVHACLKGQACRMATPLRFSSSGATHRHDNSVVPIDTAHRTQPVGVRGHSST</sequence>
<dbReference type="KEGG" id="mri:Mal4_08860"/>
<feature type="region of interest" description="Disordered" evidence="1">
    <location>
        <begin position="45"/>
        <end position="69"/>
    </location>
</feature>
<dbReference type="AlphaFoldDB" id="A0A517Z2B9"/>
<proteinExistence type="predicted"/>
<evidence type="ECO:0000313" key="3">
    <source>
        <dbReference type="Proteomes" id="UP000320496"/>
    </source>
</evidence>
<organism evidence="2 3">
    <name type="scientific">Maioricimonas rarisocia</name>
    <dbReference type="NCBI Taxonomy" id="2528026"/>
    <lineage>
        <taxon>Bacteria</taxon>
        <taxon>Pseudomonadati</taxon>
        <taxon>Planctomycetota</taxon>
        <taxon>Planctomycetia</taxon>
        <taxon>Planctomycetales</taxon>
        <taxon>Planctomycetaceae</taxon>
        <taxon>Maioricimonas</taxon>
    </lineage>
</organism>
<evidence type="ECO:0000256" key="1">
    <source>
        <dbReference type="SAM" id="MobiDB-lite"/>
    </source>
</evidence>
<evidence type="ECO:0000313" key="2">
    <source>
        <dbReference type="EMBL" id="QDU36599.1"/>
    </source>
</evidence>
<name>A0A517Z2B9_9PLAN</name>